<evidence type="ECO:0000313" key="3">
    <source>
        <dbReference type="EMBL" id="HEN43623.1"/>
    </source>
</evidence>
<feature type="domain" description="SpoVT-AbrB" evidence="2">
    <location>
        <begin position="1"/>
        <end position="46"/>
    </location>
</feature>
<name>A0A831U745_GEOME</name>
<dbReference type="Gene3D" id="2.10.260.10">
    <property type="match status" value="1"/>
</dbReference>
<accession>A0A831U745</accession>
<dbReference type="AlphaFoldDB" id="A0A831U745"/>
<dbReference type="GO" id="GO:0003677">
    <property type="term" value="F:DNA binding"/>
    <property type="evidence" value="ECO:0007669"/>
    <property type="project" value="UniProtKB-UniRule"/>
</dbReference>
<evidence type="ECO:0000259" key="2">
    <source>
        <dbReference type="PROSITE" id="PS51740"/>
    </source>
</evidence>
<dbReference type="InterPro" id="IPR037914">
    <property type="entry name" value="SpoVT-AbrB_sf"/>
</dbReference>
<dbReference type="PROSITE" id="PS51740">
    <property type="entry name" value="SPOVT_ABRB"/>
    <property type="match status" value="1"/>
</dbReference>
<proteinExistence type="predicted"/>
<dbReference type="EMBL" id="DSOV01000070">
    <property type="protein sequence ID" value="HEN43623.1"/>
    <property type="molecule type" value="Genomic_DNA"/>
</dbReference>
<dbReference type="SUPFAM" id="SSF89447">
    <property type="entry name" value="AbrB/MazE/MraZ-like"/>
    <property type="match status" value="1"/>
</dbReference>
<dbReference type="SMART" id="SM00966">
    <property type="entry name" value="SpoVT_AbrB"/>
    <property type="match status" value="1"/>
</dbReference>
<dbReference type="InterPro" id="IPR007159">
    <property type="entry name" value="SpoVT-AbrB_dom"/>
</dbReference>
<organism evidence="3">
    <name type="scientific">Geobacter metallireducens</name>
    <dbReference type="NCBI Taxonomy" id="28232"/>
    <lineage>
        <taxon>Bacteria</taxon>
        <taxon>Pseudomonadati</taxon>
        <taxon>Thermodesulfobacteriota</taxon>
        <taxon>Desulfuromonadia</taxon>
        <taxon>Geobacterales</taxon>
        <taxon>Geobacteraceae</taxon>
        <taxon>Geobacter</taxon>
    </lineage>
</organism>
<reference evidence="3" key="1">
    <citation type="journal article" date="2020" name="mSystems">
        <title>Genome- and Community-Level Interaction Insights into Carbon Utilization and Element Cycling Functions of Hydrothermarchaeota in Hydrothermal Sediment.</title>
        <authorList>
            <person name="Zhou Z."/>
            <person name="Liu Y."/>
            <person name="Xu W."/>
            <person name="Pan J."/>
            <person name="Luo Z.H."/>
            <person name="Li M."/>
        </authorList>
    </citation>
    <scope>NUCLEOTIDE SEQUENCE [LARGE SCALE GENOMIC DNA]</scope>
    <source>
        <strain evidence="3">SpSt-349</strain>
    </source>
</reference>
<comment type="caution">
    <text evidence="3">The sequence shown here is derived from an EMBL/GenBank/DDBJ whole genome shotgun (WGS) entry which is preliminary data.</text>
</comment>
<gene>
    <name evidence="3" type="ORF">ENQ87_14880</name>
</gene>
<dbReference type="Pfam" id="PF04014">
    <property type="entry name" value="MazE_antitoxin"/>
    <property type="match status" value="1"/>
</dbReference>
<keyword evidence="1 3" id="KW-0238">DNA-binding</keyword>
<dbReference type="NCBIfam" id="TIGR01439">
    <property type="entry name" value="lp_hng_hel_AbrB"/>
    <property type="match status" value="1"/>
</dbReference>
<protein>
    <submittedName>
        <fullName evidence="3">AbrB/MazE/SpoVT family DNA-binding domain-containing protein</fullName>
    </submittedName>
</protein>
<sequence length="68" mass="7855">MEAVKISPKFQVVIPREVREKLHLVPGQKMQVVAYGNRIELIPEREIAEMRGFLKGIDTAVEREPDRL</sequence>
<evidence type="ECO:0000256" key="1">
    <source>
        <dbReference type="PROSITE-ProRule" id="PRU01076"/>
    </source>
</evidence>